<dbReference type="InterPro" id="IPR026960">
    <property type="entry name" value="RVT-Znf"/>
</dbReference>
<dbReference type="Pfam" id="PF14111">
    <property type="entry name" value="DUF4283"/>
    <property type="match status" value="1"/>
</dbReference>
<name>A0A9R0K0W6_SPIOL</name>
<gene>
    <name evidence="4" type="primary">LOC110793027</name>
</gene>
<dbReference type="Proteomes" id="UP000813463">
    <property type="component" value="Chromosome 3"/>
</dbReference>
<dbReference type="Pfam" id="PF13966">
    <property type="entry name" value="zf-RVT"/>
    <property type="match status" value="1"/>
</dbReference>
<sequence>MEGFVHRIWGKLGVDKVAMIGKGIFIVRFLTMENCQKVLNGNAQFFDKKPLIIKPWSAEVNYAKDPVKQVPIWIKLPGLDVKYWGEKSMFKIAGQVGKAIRVDQATINRDKLMFAKVLVEVNLGQTCPKLIQFVNEKGDLVDQPVEYDWLPTICSHCKGLGHESRVCSKLQKPPQRKEWRPKTVQQVKEPSLIPTGGVQPTVGEVQVPTVGHMVGSGRNKDGFVQATSFSRQHGQQLRPVITKNSFHALNLEDTDGFDPIGDVAGLLDQGLLETKVKASKLDDLYLGVCPGWNFTTNISCSTSSRIVLAWDPNSFTLNILSMSSQLIHCFITPRSTCVGFLGTFIYGMNTKEDRVPLWNSLTQISDNCTQPWIIMGDFNALMDVEDRVGAPVRIREIQAMRACMNHCNFSTIKTVGRQFTWNNKQVGEDRVLSRIDRVLANASWTDMFPDVEANFLPEGLFNHSPMILKGYRRANSKKPFRFYNMWTCEDSFMGLVQGVWNKQVHGCHMYRLQQRLKWLKVELKSLNKAGFSNVEAEDVKTYAVLLEKQAILHQLPGDFIAATQEKQAAEEYRIAHQVYLSFLQQTAKLQWLEKGDENTKLFHQSIKHRRHHNSIHSIHDMNGNWTDTPDGVKRAFTQFYATLFCNKMHQRTPVNSLIMDRWPRLTNAHRSLLVCNFTLEEIKSALWSIPDHKAPGMDGYNSQFFKSAWHIIKNDLHNAINDFFTTGKILKEINVTSITLIPKISVPASVSDFRPIACCNVIYKCITKLICSRLSKVLPAIVSPNQGAFVTGRSILHNVLICQDLIKMYNQSQTCHCCLLKVDIRKAYDTVEWGFIEEVMVELGFPPFFVQLIMTCLSTTRYSILINGEPTELIQPQRGLRQGDPLSPLLFTLCMDYFSRSMKVVGECPQFRFHTRCRTLQLNHLCFADDLLMFCKGELHSVALLLEGFKVFSDTTSLQANPSKSSVYCCGIVEHTKLNIGTISGFTFGTLPFRYLGVPISTRKLQAVCRAFLWFGTYDDSRPGPVSWNNLCGSKTQGGLGFRNLAWWNQAAVGKLAWAIAQKQDNLWVKWVHAVYVKQKDWLVYRPSVAASWAIKYICKVKQDCSNRLHSTSWLTDQKYSIGVIYQQLCDMAPKVHWHSYVWNRFTLPKHRITLWIALQDRLKTRDRLHTYGVINDDQCALCGLSTETCTHLFFSCNYSKECCSLVLQWLGFHNSRTQLSVLLKWLHKYCKNPFNRRVAYAAVASIVYQIWRARNLAIWEQTVPSIANTVKCIQYTVKHRILSILSQKVKTRDREWLHSL</sequence>
<organism evidence="3 4">
    <name type="scientific">Spinacia oleracea</name>
    <name type="common">Spinach</name>
    <dbReference type="NCBI Taxonomy" id="3562"/>
    <lineage>
        <taxon>Eukaryota</taxon>
        <taxon>Viridiplantae</taxon>
        <taxon>Streptophyta</taxon>
        <taxon>Embryophyta</taxon>
        <taxon>Tracheophyta</taxon>
        <taxon>Spermatophyta</taxon>
        <taxon>Magnoliopsida</taxon>
        <taxon>eudicotyledons</taxon>
        <taxon>Gunneridae</taxon>
        <taxon>Pentapetalae</taxon>
        <taxon>Caryophyllales</taxon>
        <taxon>Chenopodiaceae</taxon>
        <taxon>Chenopodioideae</taxon>
        <taxon>Anserineae</taxon>
        <taxon>Spinacia</taxon>
    </lineage>
</organism>
<protein>
    <recommendedName>
        <fullName evidence="2">Reverse transcriptase domain-containing protein</fullName>
    </recommendedName>
</protein>
<evidence type="ECO:0000313" key="4">
    <source>
        <dbReference type="RefSeq" id="XP_021853545.2"/>
    </source>
</evidence>
<proteinExistence type="predicted"/>
<dbReference type="Pfam" id="PF00078">
    <property type="entry name" value="RVT_1"/>
    <property type="match status" value="1"/>
</dbReference>
<dbReference type="PANTHER" id="PTHR33116">
    <property type="entry name" value="REVERSE TRANSCRIPTASE ZINC-BINDING DOMAIN-CONTAINING PROTEIN-RELATED-RELATED"/>
    <property type="match status" value="1"/>
</dbReference>
<dbReference type="GeneID" id="110793027"/>
<dbReference type="CDD" id="cd01650">
    <property type="entry name" value="RT_nLTR_like"/>
    <property type="match status" value="1"/>
</dbReference>
<dbReference type="InterPro" id="IPR043502">
    <property type="entry name" value="DNA/RNA_pol_sf"/>
</dbReference>
<keyword evidence="3" id="KW-1185">Reference proteome</keyword>
<feature type="domain" description="Reverse transcriptase" evidence="2">
    <location>
        <begin position="722"/>
        <end position="1000"/>
    </location>
</feature>
<dbReference type="SUPFAM" id="SSF56672">
    <property type="entry name" value="DNA/RNA polymerases"/>
    <property type="match status" value="1"/>
</dbReference>
<evidence type="ECO:0000256" key="1">
    <source>
        <dbReference type="SAM" id="MobiDB-lite"/>
    </source>
</evidence>
<dbReference type="AlphaFoldDB" id="A0A9R0K0W6"/>
<evidence type="ECO:0000259" key="2">
    <source>
        <dbReference type="PROSITE" id="PS50878"/>
    </source>
</evidence>
<reference evidence="3" key="1">
    <citation type="journal article" date="2021" name="Nat. Commun.">
        <title>Genomic analyses provide insights into spinach domestication and the genetic basis of agronomic traits.</title>
        <authorList>
            <person name="Cai X."/>
            <person name="Sun X."/>
            <person name="Xu C."/>
            <person name="Sun H."/>
            <person name="Wang X."/>
            <person name="Ge C."/>
            <person name="Zhang Z."/>
            <person name="Wang Q."/>
            <person name="Fei Z."/>
            <person name="Jiao C."/>
            <person name="Wang Q."/>
        </authorList>
    </citation>
    <scope>NUCLEOTIDE SEQUENCE [LARGE SCALE GENOMIC DNA]</scope>
    <source>
        <strain evidence="3">cv. Varoflay</strain>
    </source>
</reference>
<dbReference type="PROSITE" id="PS50878">
    <property type="entry name" value="RT_POL"/>
    <property type="match status" value="1"/>
</dbReference>
<dbReference type="InterPro" id="IPR000477">
    <property type="entry name" value="RT_dom"/>
</dbReference>
<dbReference type="InterPro" id="IPR025558">
    <property type="entry name" value="DUF4283"/>
</dbReference>
<evidence type="ECO:0000313" key="3">
    <source>
        <dbReference type="Proteomes" id="UP000813463"/>
    </source>
</evidence>
<dbReference type="InterPro" id="IPR036691">
    <property type="entry name" value="Endo/exonu/phosph_ase_sf"/>
</dbReference>
<accession>A0A9R0K0W6</accession>
<dbReference type="Gene3D" id="3.60.10.10">
    <property type="entry name" value="Endonuclease/exonuclease/phosphatase"/>
    <property type="match status" value="1"/>
</dbReference>
<dbReference type="SUPFAM" id="SSF56219">
    <property type="entry name" value="DNase I-like"/>
    <property type="match status" value="1"/>
</dbReference>
<dbReference type="KEGG" id="soe:110793027"/>
<feature type="region of interest" description="Disordered" evidence="1">
    <location>
        <begin position="169"/>
        <end position="200"/>
    </location>
</feature>
<reference evidence="4" key="2">
    <citation type="submission" date="2025-08" db="UniProtKB">
        <authorList>
            <consortium name="RefSeq"/>
        </authorList>
    </citation>
    <scope>IDENTIFICATION</scope>
    <source>
        <tissue evidence="4">Leaf</tissue>
    </source>
</reference>
<dbReference type="PANTHER" id="PTHR33116:SF84">
    <property type="entry name" value="RNA-DIRECTED DNA POLYMERASE"/>
    <property type="match status" value="1"/>
</dbReference>
<dbReference type="RefSeq" id="XP_021853545.2">
    <property type="nucleotide sequence ID" value="XM_021997853.2"/>
</dbReference>